<dbReference type="PANTHER" id="PTHR33178:SF10">
    <property type="entry name" value="STRESS-RESPONSE A_B BARREL DOMAIN-CONTAINING PROTEIN"/>
    <property type="match status" value="1"/>
</dbReference>
<dbReference type="GeneID" id="110751906"/>
<dbReference type="SUPFAM" id="SSF54909">
    <property type="entry name" value="Dimeric alpha+beta barrel"/>
    <property type="match status" value="1"/>
</dbReference>
<dbReference type="InterPro" id="IPR044662">
    <property type="entry name" value="HS1/DABB1-like"/>
</dbReference>
<sequence>MIPNVNTGDKIVILYQDCEFLKRRRQITVHRHRDGRGSKGRCKNILLAKFKEGTSENQIDQLIQGPANLVNLIDPMKTFHWGNELSIEKQLEGYTHVFETTFESVEGVAEYTAHPAHLDFANLFLPNLEQLSFSSTADQQVITKKNPSEIQVMMMELLPDPKDQS</sequence>
<dbReference type="AlphaFoldDB" id="A0A6P5RYB4"/>
<dbReference type="SMART" id="SM00886">
    <property type="entry name" value="Dabb"/>
    <property type="match status" value="1"/>
</dbReference>
<protein>
    <submittedName>
        <fullName evidence="4">Stress-response A/B barrel domain-containing protein HS1-like</fullName>
    </submittedName>
</protein>
<dbReference type="PANTHER" id="PTHR33178">
    <property type="match status" value="1"/>
</dbReference>
<evidence type="ECO:0000259" key="2">
    <source>
        <dbReference type="PROSITE" id="PS51502"/>
    </source>
</evidence>
<dbReference type="RefSeq" id="XP_021808144.1">
    <property type="nucleotide sequence ID" value="XM_021952452.1"/>
</dbReference>
<accession>A0A6P5RYB4</accession>
<evidence type="ECO:0000313" key="4">
    <source>
        <dbReference type="RefSeq" id="XP_021808144.1"/>
    </source>
</evidence>
<dbReference type="KEGG" id="pavi:110751906"/>
<dbReference type="InterPro" id="IPR013097">
    <property type="entry name" value="Dabb"/>
</dbReference>
<dbReference type="Gene3D" id="3.30.70.100">
    <property type="match status" value="1"/>
</dbReference>
<reference evidence="4" key="1">
    <citation type="submission" date="2025-08" db="UniProtKB">
        <authorList>
            <consortium name="RefSeq"/>
        </authorList>
    </citation>
    <scope>IDENTIFICATION</scope>
</reference>
<dbReference type="GO" id="GO:0009865">
    <property type="term" value="P:pollen tube adhesion"/>
    <property type="evidence" value="ECO:0007669"/>
    <property type="project" value="TreeGrafter"/>
</dbReference>
<dbReference type="Proteomes" id="UP000515124">
    <property type="component" value="Unplaced"/>
</dbReference>
<comment type="subunit">
    <text evidence="1">Homodimer.</text>
</comment>
<evidence type="ECO:0000256" key="1">
    <source>
        <dbReference type="ARBA" id="ARBA00011738"/>
    </source>
</evidence>
<proteinExistence type="predicted"/>
<organism evidence="3 4">
    <name type="scientific">Prunus avium</name>
    <name type="common">Cherry</name>
    <name type="synonym">Cerasus avium</name>
    <dbReference type="NCBI Taxonomy" id="42229"/>
    <lineage>
        <taxon>Eukaryota</taxon>
        <taxon>Viridiplantae</taxon>
        <taxon>Streptophyta</taxon>
        <taxon>Embryophyta</taxon>
        <taxon>Tracheophyta</taxon>
        <taxon>Spermatophyta</taxon>
        <taxon>Magnoliopsida</taxon>
        <taxon>eudicotyledons</taxon>
        <taxon>Gunneridae</taxon>
        <taxon>Pentapetalae</taxon>
        <taxon>rosids</taxon>
        <taxon>fabids</taxon>
        <taxon>Rosales</taxon>
        <taxon>Rosaceae</taxon>
        <taxon>Amygdaloideae</taxon>
        <taxon>Amygdaleae</taxon>
        <taxon>Prunus</taxon>
    </lineage>
</organism>
<feature type="domain" description="Stress-response A/B barrel" evidence="2">
    <location>
        <begin position="42"/>
        <end position="139"/>
    </location>
</feature>
<name>A0A6P5RYB4_PRUAV</name>
<keyword evidence="3" id="KW-1185">Reference proteome</keyword>
<dbReference type="Pfam" id="PF07876">
    <property type="entry name" value="Dabb"/>
    <property type="match status" value="1"/>
</dbReference>
<evidence type="ECO:0000313" key="3">
    <source>
        <dbReference type="Proteomes" id="UP000515124"/>
    </source>
</evidence>
<dbReference type="PROSITE" id="PS51502">
    <property type="entry name" value="S_R_A_B_BARREL"/>
    <property type="match status" value="1"/>
</dbReference>
<dbReference type="InterPro" id="IPR011008">
    <property type="entry name" value="Dimeric_a/b-barrel"/>
</dbReference>
<gene>
    <name evidence="4" type="primary">LOC110751906</name>
</gene>